<dbReference type="Gene3D" id="2.180.10.10">
    <property type="entry name" value="RHS repeat-associated core"/>
    <property type="match status" value="1"/>
</dbReference>
<protein>
    <recommendedName>
        <fullName evidence="3">RHS repeat-associated core domain-containing protein</fullName>
    </recommendedName>
</protein>
<evidence type="ECO:0000313" key="2">
    <source>
        <dbReference type="Proteomes" id="UP000037784"/>
    </source>
</evidence>
<gene>
    <name evidence="1" type="ORF">ARMA_1160</name>
</gene>
<dbReference type="PANTHER" id="PTHR32305">
    <property type="match status" value="1"/>
</dbReference>
<reference evidence="2" key="2">
    <citation type="submission" date="2015-08" db="EMBL/GenBank/DDBJ databases">
        <title>Draft Genome Sequence of a Heterotrophic Facultative Anaerobic Bacterium Ardenticatena maritima Strain 110S.</title>
        <authorList>
            <person name="Kawaichi S."/>
            <person name="Yoshida T."/>
            <person name="Sako Y."/>
            <person name="Nakamura R."/>
        </authorList>
    </citation>
    <scope>NUCLEOTIDE SEQUENCE [LARGE SCALE GENOMIC DNA]</scope>
    <source>
        <strain evidence="2">110S</strain>
    </source>
</reference>
<comment type="caution">
    <text evidence="1">The sequence shown here is derived from an EMBL/GenBank/DDBJ whole genome shotgun (WGS) entry which is preliminary data.</text>
</comment>
<keyword evidence="2" id="KW-1185">Reference proteome</keyword>
<sequence>MGSASLVVSATGQVVAQQRYLPFGEVRWRSGTLPTDRRFTSQRWDDALGLYFYNARYYDPALGRFIQPDTLVPRPAPLRR</sequence>
<accession>A0A0M9UCA9</accession>
<dbReference type="InParanoid" id="A0A0M9UCA9"/>
<dbReference type="RefSeq" id="WP_054492647.1">
    <property type="nucleotide sequence ID" value="NZ_LGKN01000003.1"/>
</dbReference>
<dbReference type="OrthoDB" id="166787at2"/>
<proteinExistence type="predicted"/>
<evidence type="ECO:0008006" key="3">
    <source>
        <dbReference type="Google" id="ProtNLM"/>
    </source>
</evidence>
<dbReference type="NCBIfam" id="TIGR03696">
    <property type="entry name" value="Rhs_assc_core"/>
    <property type="match status" value="1"/>
</dbReference>
<dbReference type="EMBL" id="BBZA01000077">
    <property type="protein sequence ID" value="GAP62737.1"/>
    <property type="molecule type" value="Genomic_DNA"/>
</dbReference>
<dbReference type="Proteomes" id="UP000037784">
    <property type="component" value="Unassembled WGS sequence"/>
</dbReference>
<reference evidence="1 2" key="1">
    <citation type="journal article" date="2015" name="Genome Announc.">
        <title>Draft Genome Sequence of a Heterotrophic Facultative Anaerobic Thermophilic Bacterium, Ardenticatena maritima Strain 110ST.</title>
        <authorList>
            <person name="Kawaichi S."/>
            <person name="Yoshida T."/>
            <person name="Sako Y."/>
            <person name="Nakamura R."/>
        </authorList>
    </citation>
    <scope>NUCLEOTIDE SEQUENCE [LARGE SCALE GENOMIC DNA]</scope>
    <source>
        <strain evidence="1 2">110S</strain>
    </source>
</reference>
<dbReference type="InterPro" id="IPR022385">
    <property type="entry name" value="Rhs_assc_core"/>
</dbReference>
<name>A0A0M9UCA9_9CHLR</name>
<organism evidence="1 2">
    <name type="scientific">Ardenticatena maritima</name>
    <dbReference type="NCBI Taxonomy" id="872965"/>
    <lineage>
        <taxon>Bacteria</taxon>
        <taxon>Bacillati</taxon>
        <taxon>Chloroflexota</taxon>
        <taxon>Ardenticatenia</taxon>
        <taxon>Ardenticatenales</taxon>
        <taxon>Ardenticatenaceae</taxon>
        <taxon>Ardenticatena</taxon>
    </lineage>
</organism>
<evidence type="ECO:0000313" key="1">
    <source>
        <dbReference type="EMBL" id="GAP62737.1"/>
    </source>
</evidence>
<dbReference type="PANTHER" id="PTHR32305:SF15">
    <property type="entry name" value="PROTEIN RHSA-RELATED"/>
    <property type="match status" value="1"/>
</dbReference>
<dbReference type="AlphaFoldDB" id="A0A0M9UCA9"/>
<dbReference type="InterPro" id="IPR050708">
    <property type="entry name" value="T6SS_VgrG/RHS"/>
</dbReference>